<accession>A0A8B9DTI8</accession>
<protein>
    <submittedName>
        <fullName evidence="1">Uncharacterized protein</fullName>
    </submittedName>
</protein>
<organism evidence="1 2">
    <name type="scientific">Anser cygnoides</name>
    <name type="common">Swan goose</name>
    <dbReference type="NCBI Taxonomy" id="8845"/>
    <lineage>
        <taxon>Eukaryota</taxon>
        <taxon>Metazoa</taxon>
        <taxon>Chordata</taxon>
        <taxon>Craniata</taxon>
        <taxon>Vertebrata</taxon>
        <taxon>Euteleostomi</taxon>
        <taxon>Archelosauria</taxon>
        <taxon>Archosauria</taxon>
        <taxon>Dinosauria</taxon>
        <taxon>Saurischia</taxon>
        <taxon>Theropoda</taxon>
        <taxon>Coelurosauria</taxon>
        <taxon>Aves</taxon>
        <taxon>Neognathae</taxon>
        <taxon>Galloanserae</taxon>
        <taxon>Anseriformes</taxon>
        <taxon>Anatidae</taxon>
        <taxon>Anserinae</taxon>
        <taxon>Anser</taxon>
    </lineage>
</organism>
<keyword evidence="2" id="KW-1185">Reference proteome</keyword>
<evidence type="ECO:0000313" key="2">
    <source>
        <dbReference type="Proteomes" id="UP000694521"/>
    </source>
</evidence>
<name>A0A8B9DTI8_ANSCY</name>
<sequence length="84" mass="9049">MSSQGVFVKCGYAGSNFPEHIFPALVGRPIIRSTAKVGNIEIKVILFIIICLTDKLTGALHITYIMFENGCSCILVCAVSVSLD</sequence>
<reference evidence="1" key="2">
    <citation type="submission" date="2025-09" db="UniProtKB">
        <authorList>
            <consortium name="Ensembl"/>
        </authorList>
    </citation>
    <scope>IDENTIFICATION</scope>
</reference>
<reference evidence="1" key="1">
    <citation type="submission" date="2025-08" db="UniProtKB">
        <authorList>
            <consortium name="Ensembl"/>
        </authorList>
    </citation>
    <scope>IDENTIFICATION</scope>
</reference>
<dbReference type="AlphaFoldDB" id="A0A8B9DTI8"/>
<dbReference type="Proteomes" id="UP000694521">
    <property type="component" value="Unplaced"/>
</dbReference>
<dbReference type="Ensembl" id="ENSACDT00005013710.1">
    <property type="protein sequence ID" value="ENSACDP00005011403.1"/>
    <property type="gene ID" value="ENSACDG00005008346.1"/>
</dbReference>
<dbReference type="Gene3D" id="3.30.420.40">
    <property type="match status" value="1"/>
</dbReference>
<evidence type="ECO:0000313" key="1">
    <source>
        <dbReference type="Ensembl" id="ENSACDP00005011403.1"/>
    </source>
</evidence>
<proteinExistence type="predicted"/>